<dbReference type="AlphaFoldDB" id="A0A540VC75"/>
<dbReference type="Proteomes" id="UP000317371">
    <property type="component" value="Unassembled WGS sequence"/>
</dbReference>
<proteinExistence type="predicted"/>
<protein>
    <submittedName>
        <fullName evidence="1">Uncharacterized protein</fullName>
    </submittedName>
</protein>
<dbReference type="NCBIfam" id="NF040560">
    <property type="entry name" value="CAS_Csx15"/>
    <property type="match status" value="1"/>
</dbReference>
<reference evidence="1 2" key="1">
    <citation type="submission" date="2019-06" db="EMBL/GenBank/DDBJ databases">
        <title>Genome sequence of Litorilinea aerophila BAA-2444.</title>
        <authorList>
            <person name="Maclea K.S."/>
            <person name="Maurais E.G."/>
            <person name="Iannazzi L.C."/>
        </authorList>
    </citation>
    <scope>NUCLEOTIDE SEQUENCE [LARGE SCALE GENOMIC DNA]</scope>
    <source>
        <strain evidence="1 2">ATCC BAA-2444</strain>
    </source>
</reference>
<evidence type="ECO:0000313" key="2">
    <source>
        <dbReference type="Proteomes" id="UP000317371"/>
    </source>
</evidence>
<keyword evidence="2" id="KW-1185">Reference proteome</keyword>
<name>A0A540VC75_9CHLR</name>
<organism evidence="1 2">
    <name type="scientific">Litorilinea aerophila</name>
    <dbReference type="NCBI Taxonomy" id="1204385"/>
    <lineage>
        <taxon>Bacteria</taxon>
        <taxon>Bacillati</taxon>
        <taxon>Chloroflexota</taxon>
        <taxon>Caldilineae</taxon>
        <taxon>Caldilineales</taxon>
        <taxon>Caldilineaceae</taxon>
        <taxon>Litorilinea</taxon>
    </lineage>
</organism>
<evidence type="ECO:0000313" key="1">
    <source>
        <dbReference type="EMBL" id="TQE93663.1"/>
    </source>
</evidence>
<accession>A0A540VC75</accession>
<dbReference type="CDD" id="cd09766">
    <property type="entry name" value="Csx15_I-U"/>
    <property type="match status" value="1"/>
</dbReference>
<sequence length="126" mass="14489">MILLNFSHPITPNQQEQIEALTQQKIQRIIAVMPQFDEQRPFAPQVQALLAQVELTPEEWQSAPLLVVLPSLNFIAAVLLAELHGRMGYFPPIVRTRPAANTTPRRYEVAEILDLQQIRDEARRKR</sequence>
<dbReference type="OrthoDB" id="597445at2"/>
<gene>
    <name evidence="1" type="ORF">FKZ61_20280</name>
</gene>
<comment type="caution">
    <text evidence="1">The sequence shown here is derived from an EMBL/GenBank/DDBJ whole genome shotgun (WGS) entry which is preliminary data.</text>
</comment>
<dbReference type="RefSeq" id="WP_141611993.1">
    <property type="nucleotide sequence ID" value="NZ_VIGC02000035.1"/>
</dbReference>
<dbReference type="InParanoid" id="A0A540VC75"/>
<dbReference type="EMBL" id="VIGC01000035">
    <property type="protein sequence ID" value="TQE93663.1"/>
    <property type="molecule type" value="Genomic_DNA"/>
</dbReference>